<comment type="caution">
    <text evidence="3">The sequence shown here is derived from an EMBL/GenBank/DDBJ whole genome shotgun (WGS) entry which is preliminary data.</text>
</comment>
<dbReference type="Pfam" id="PF00248">
    <property type="entry name" value="Aldo_ket_red"/>
    <property type="match status" value="1"/>
</dbReference>
<gene>
    <name evidence="3" type="ORF">scyTo_0004634</name>
</gene>
<dbReference type="PRINTS" id="PR00069">
    <property type="entry name" value="ALDKETRDTASE"/>
</dbReference>
<dbReference type="InterPro" id="IPR018170">
    <property type="entry name" value="Aldo/ket_reductase_CS"/>
</dbReference>
<evidence type="ECO:0000256" key="1">
    <source>
        <dbReference type="ARBA" id="ARBA00007905"/>
    </source>
</evidence>
<dbReference type="PANTHER" id="PTHR43827">
    <property type="entry name" value="2,5-DIKETO-D-GLUCONIC ACID REDUCTASE"/>
    <property type="match status" value="1"/>
</dbReference>
<dbReference type="SUPFAM" id="SSF51430">
    <property type="entry name" value="NAD(P)-linked oxidoreductase"/>
    <property type="match status" value="1"/>
</dbReference>
<organism evidence="3 4">
    <name type="scientific">Scyliorhinus torazame</name>
    <name type="common">Cloudy catshark</name>
    <name type="synonym">Catulus torazame</name>
    <dbReference type="NCBI Taxonomy" id="75743"/>
    <lineage>
        <taxon>Eukaryota</taxon>
        <taxon>Metazoa</taxon>
        <taxon>Chordata</taxon>
        <taxon>Craniata</taxon>
        <taxon>Vertebrata</taxon>
        <taxon>Chondrichthyes</taxon>
        <taxon>Elasmobranchii</taxon>
        <taxon>Galeomorphii</taxon>
        <taxon>Galeoidea</taxon>
        <taxon>Carcharhiniformes</taxon>
        <taxon>Scyliorhinidae</taxon>
        <taxon>Scyliorhinus</taxon>
    </lineage>
</organism>
<dbReference type="PROSITE" id="PS00063">
    <property type="entry name" value="ALDOKETO_REDUCTASE_3"/>
    <property type="match status" value="1"/>
</dbReference>
<evidence type="ECO:0000313" key="3">
    <source>
        <dbReference type="EMBL" id="GCB64605.1"/>
    </source>
</evidence>
<evidence type="ECO:0000313" key="4">
    <source>
        <dbReference type="Proteomes" id="UP000288216"/>
    </source>
</evidence>
<dbReference type="InterPro" id="IPR036812">
    <property type="entry name" value="NAD(P)_OxRdtase_dom_sf"/>
</dbReference>
<sequence>MNWGLLLDFEVEYHPFQRPQELVDYCRSHGIVFEGYCPLAKGHALSHPDIIKMAEKYNCSPSQICIRWSIQNGVVTIPKSTKKERIWENCQVFHFSLTEDDVTVLNGMHDDLHLSWDPTNID</sequence>
<accession>A0A401NUP5</accession>
<dbReference type="Gene3D" id="3.20.20.100">
    <property type="entry name" value="NADP-dependent oxidoreductase domain"/>
    <property type="match status" value="1"/>
</dbReference>
<evidence type="ECO:0000259" key="2">
    <source>
        <dbReference type="Pfam" id="PF00248"/>
    </source>
</evidence>
<dbReference type="InterPro" id="IPR020471">
    <property type="entry name" value="AKR"/>
</dbReference>
<dbReference type="STRING" id="75743.A0A401NUP5"/>
<dbReference type="EMBL" id="BFAA01001383">
    <property type="protein sequence ID" value="GCB64605.1"/>
    <property type="molecule type" value="Genomic_DNA"/>
</dbReference>
<reference evidence="3 4" key="1">
    <citation type="journal article" date="2018" name="Nat. Ecol. Evol.">
        <title>Shark genomes provide insights into elasmobranch evolution and the origin of vertebrates.</title>
        <authorList>
            <person name="Hara Y"/>
            <person name="Yamaguchi K"/>
            <person name="Onimaru K"/>
            <person name="Kadota M"/>
            <person name="Koyanagi M"/>
            <person name="Keeley SD"/>
            <person name="Tatsumi K"/>
            <person name="Tanaka K"/>
            <person name="Motone F"/>
            <person name="Kageyama Y"/>
            <person name="Nozu R"/>
            <person name="Adachi N"/>
            <person name="Nishimura O"/>
            <person name="Nakagawa R"/>
            <person name="Tanegashima C"/>
            <person name="Kiyatake I"/>
            <person name="Matsumoto R"/>
            <person name="Murakumo K"/>
            <person name="Nishida K"/>
            <person name="Terakita A"/>
            <person name="Kuratani S"/>
            <person name="Sato K"/>
            <person name="Hyodo S Kuraku.S."/>
        </authorList>
    </citation>
    <scope>NUCLEOTIDE SEQUENCE [LARGE SCALE GENOMIC DNA]</scope>
</reference>
<dbReference type="PANTHER" id="PTHR43827:SF10">
    <property type="entry name" value="ZGC:110366"/>
    <property type="match status" value="1"/>
</dbReference>
<dbReference type="OMA" id="YFKSCIC"/>
<keyword evidence="4" id="KW-1185">Reference proteome</keyword>
<dbReference type="GO" id="GO:0016491">
    <property type="term" value="F:oxidoreductase activity"/>
    <property type="evidence" value="ECO:0007669"/>
    <property type="project" value="InterPro"/>
</dbReference>
<protein>
    <recommendedName>
        <fullName evidence="2">NADP-dependent oxidoreductase domain-containing protein</fullName>
    </recommendedName>
</protein>
<dbReference type="Proteomes" id="UP000288216">
    <property type="component" value="Unassembled WGS sequence"/>
</dbReference>
<dbReference type="OrthoDB" id="416253at2759"/>
<proteinExistence type="inferred from homology"/>
<name>A0A401NUP5_SCYTO</name>
<dbReference type="AlphaFoldDB" id="A0A401NUP5"/>
<dbReference type="InterPro" id="IPR023210">
    <property type="entry name" value="NADP_OxRdtase_dom"/>
</dbReference>
<feature type="domain" description="NADP-dependent oxidoreductase" evidence="2">
    <location>
        <begin position="10"/>
        <end position="105"/>
    </location>
</feature>
<comment type="similarity">
    <text evidence="1">Belongs to the aldo/keto reductase family.</text>
</comment>